<protein>
    <submittedName>
        <fullName evidence="1">Porin</fullName>
    </submittedName>
</protein>
<evidence type="ECO:0000313" key="1">
    <source>
        <dbReference type="EMBL" id="MFC0262267.1"/>
    </source>
</evidence>
<dbReference type="InterPro" id="IPR011486">
    <property type="entry name" value="BBP2"/>
</dbReference>
<reference evidence="1 2" key="1">
    <citation type="submission" date="2024-09" db="EMBL/GenBank/DDBJ databases">
        <authorList>
            <person name="Sun Q."/>
            <person name="Mori K."/>
        </authorList>
    </citation>
    <scope>NUCLEOTIDE SEQUENCE [LARGE SCALE GENOMIC DNA]</scope>
    <source>
        <strain evidence="1 2">CCM 7650</strain>
    </source>
</reference>
<comment type="caution">
    <text evidence="1">The sequence shown here is derived from an EMBL/GenBank/DDBJ whole genome shotgun (WGS) entry which is preliminary data.</text>
</comment>
<name>A0ABV6FQW3_9BACT</name>
<dbReference type="RefSeq" id="WP_382386710.1">
    <property type="nucleotide sequence ID" value="NZ_JBHLWI010000013.1"/>
</dbReference>
<sequence>MKKAFLTLFFSMVIGVIFSQQKEIGDFTFSGYLETYYSYDFNRPDDHNRPSFLYNFSRHNEFSFNLALIKAAYSSEHIRANMALMGGTYAQFNLANEPTWARLLNEASVGVRLHPRLWLDVGIMPSHIGFESWYGMDGWHLSRSLLADNSPYFFTGARFTYELSAKMDLTFWLTNGWQNVQRQERKQGIGFGLGVNYSPIDGLKVNYSNYFGNEGPDPVRLFRFFNNFYIQYEPGKWGVTIGGDYGIQEAYFGNPNQWYGITASLRRALGDRFHLAGRLEQYSDPKGIILDEGLKISGLSANVDYKIQENAVFRLEARQFFSPEAVFTLPGGRFSKGNTAITGSFALRF</sequence>
<organism evidence="1 2">
    <name type="scientific">Fontibacter flavus</name>
    <dbReference type="NCBI Taxonomy" id="654838"/>
    <lineage>
        <taxon>Bacteria</taxon>
        <taxon>Pseudomonadati</taxon>
        <taxon>Bacteroidota</taxon>
        <taxon>Cytophagia</taxon>
        <taxon>Cytophagales</taxon>
        <taxon>Cyclobacteriaceae</taxon>
        <taxon>Fontibacter</taxon>
    </lineage>
</organism>
<dbReference type="SUPFAM" id="SSF56935">
    <property type="entry name" value="Porins"/>
    <property type="match status" value="1"/>
</dbReference>
<dbReference type="Proteomes" id="UP001589797">
    <property type="component" value="Unassembled WGS sequence"/>
</dbReference>
<gene>
    <name evidence="1" type="ORF">ACFFIP_06195</name>
</gene>
<dbReference type="Pfam" id="PF07642">
    <property type="entry name" value="BBP2"/>
    <property type="match status" value="1"/>
</dbReference>
<proteinExistence type="predicted"/>
<evidence type="ECO:0000313" key="2">
    <source>
        <dbReference type="Proteomes" id="UP001589797"/>
    </source>
</evidence>
<dbReference type="EMBL" id="JBHLWI010000013">
    <property type="protein sequence ID" value="MFC0262267.1"/>
    <property type="molecule type" value="Genomic_DNA"/>
</dbReference>
<accession>A0ABV6FQW3</accession>
<keyword evidence="2" id="KW-1185">Reference proteome</keyword>